<dbReference type="KEGG" id="vg:29061838"/>
<dbReference type="EMBL" id="KX397367">
    <property type="protein sequence ID" value="ANZ49084.1"/>
    <property type="molecule type" value="Genomic_DNA"/>
</dbReference>
<reference evidence="2" key="1">
    <citation type="submission" date="2016-06" db="EMBL/GenBank/DDBJ databases">
        <authorList>
            <person name="Berg J.A."/>
            <person name="Buchanan A.L."/>
            <person name="Choi M.C."/>
            <person name="Sharma R."/>
            <person name="Tatlow P."/>
            <person name="Allen R.C."/>
            <person name="Bloomfield T.J."/>
            <person name="Buhler B."/>
            <person name="Bybee R.N."/>
            <person name="Duncan S."/>
            <person name="Fuhriman D.A."/>
            <person name="Harris N."/>
            <person name="Hilton J.A."/>
            <person name="Hurst E."/>
            <person name="James B.D."/>
            <person name="Knabe B.K."/>
            <person name="Pollock S.V."/>
            <person name="Ririe D.B."/>
            <person name="Rogers S.L."/>
            <person name="Stephenson M.B."/>
            <person name="Thompson S.E."/>
            <person name="Usher B.K."/>
            <person name="Ward A.T."/>
            <person name="Webb C.J."/>
            <person name="Wells M.J."/>
            <person name="Wright C.K."/>
            <person name="Breakwell D.P."/>
            <person name="Hope S."/>
            <person name="Grose J.H."/>
        </authorList>
    </citation>
    <scope>NUCLEOTIDE SEQUENCE [LARGE SCALE GENOMIC DNA]</scope>
</reference>
<protein>
    <submittedName>
        <fullName evidence="1">Uncharacterized protein</fullName>
    </submittedName>
</protein>
<sequence length="63" mass="7520">MLMYLNVWLWFFCTSVLIWLGLEQAADMVKPTPPPDDYSLRKARNFLEIKDRVLKVYVWTCGH</sequence>
<dbReference type="Proteomes" id="UP000201594">
    <property type="component" value="Segment"/>
</dbReference>
<evidence type="ECO:0000313" key="2">
    <source>
        <dbReference type="Proteomes" id="UP000201594"/>
    </source>
</evidence>
<proteinExistence type="predicted"/>
<gene>
    <name evidence="1" type="ORF">EARLPHILLIPIV_235</name>
</gene>
<evidence type="ECO:0000313" key="1">
    <source>
        <dbReference type="EMBL" id="ANZ49084.1"/>
    </source>
</evidence>
<dbReference type="GeneID" id="29061838"/>
<organism evidence="1 2">
    <name type="scientific">Erwinia phage vB_EamM_EarlPhillipIV</name>
    <dbReference type="NCBI Taxonomy" id="1883372"/>
    <lineage>
        <taxon>Viruses</taxon>
        <taxon>Duplodnaviria</taxon>
        <taxon>Heunggongvirae</taxon>
        <taxon>Uroviricota</taxon>
        <taxon>Caudoviricetes</taxon>
        <taxon>Chimalliviridae</taxon>
        <taxon>Derbicusvirus</taxon>
        <taxon>Derbicusvirus derbicus</taxon>
    </lineage>
</organism>
<accession>A0A1B2ICZ1</accession>
<name>A0A1B2ICZ1_9CAUD</name>
<dbReference type="OrthoDB" id="37219at10239"/>
<dbReference type="RefSeq" id="YP_009278547.1">
    <property type="nucleotide sequence ID" value="NC_031007.1"/>
</dbReference>